<dbReference type="HOGENOM" id="CLU_166858_0_0_5"/>
<dbReference type="EMBL" id="CP000848">
    <property type="protein sequence ID" value="ABV76079.1"/>
    <property type="molecule type" value="Genomic_DNA"/>
</dbReference>
<evidence type="ECO:0000313" key="2">
    <source>
        <dbReference type="Proteomes" id="UP000006832"/>
    </source>
</evidence>
<dbReference type="SUPFAM" id="SSF48439">
    <property type="entry name" value="Protein prenylyltransferase"/>
    <property type="match status" value="1"/>
</dbReference>
<dbReference type="Pfam" id="PF13181">
    <property type="entry name" value="TPR_8"/>
    <property type="match status" value="1"/>
</dbReference>
<sequence>MKLIIRLKNITIEKLKFFHSLSSILMEKQQDNAIKSLKKAIELDPSKVYYHEEFFNKLHKINPEEALASIKRAIGLNPNKKSLYEDLIILLKKVNYDGEVAKITKVIQDFPKNIPNLVLGTEETKDLYPIRFGTGVTVSKRGYL</sequence>
<evidence type="ECO:0008006" key="3">
    <source>
        <dbReference type="Google" id="ProtNLM"/>
    </source>
</evidence>
<dbReference type="KEGG" id="rri:A1G_02670"/>
<reference evidence="2" key="1">
    <citation type="submission" date="2007-09" db="EMBL/GenBank/DDBJ databases">
        <title>Complete genome sequence of Rickettsia rickettsii.</title>
        <authorList>
            <person name="Madan A."/>
            <person name="Fahey J."/>
            <person name="Helton E."/>
            <person name="Ketteman M."/>
            <person name="Madan A."/>
            <person name="Rodrigues S."/>
            <person name="Sanchez A."/>
            <person name="Dasch G."/>
            <person name="Eremeeva M."/>
        </authorList>
    </citation>
    <scope>NUCLEOTIDE SEQUENCE [LARGE SCALE GENOMIC DNA]</scope>
    <source>
        <strain evidence="2">Sheila Smith</strain>
    </source>
</reference>
<gene>
    <name evidence="1" type="ordered locus">A1G_02670</name>
</gene>
<name>A0A0H3AX43_RICRS</name>
<dbReference type="Gene3D" id="1.25.40.10">
    <property type="entry name" value="Tetratricopeptide repeat domain"/>
    <property type="match status" value="1"/>
</dbReference>
<proteinExistence type="predicted"/>
<evidence type="ECO:0000313" key="1">
    <source>
        <dbReference type="EMBL" id="ABV76079.1"/>
    </source>
</evidence>
<protein>
    <recommendedName>
        <fullName evidence="3">Tetratricopeptide repeat family protein</fullName>
    </recommendedName>
</protein>
<organism evidence="1 2">
    <name type="scientific">Rickettsia rickettsii (strain Sheila Smith)</name>
    <dbReference type="NCBI Taxonomy" id="392021"/>
    <lineage>
        <taxon>Bacteria</taxon>
        <taxon>Pseudomonadati</taxon>
        <taxon>Pseudomonadota</taxon>
        <taxon>Alphaproteobacteria</taxon>
        <taxon>Rickettsiales</taxon>
        <taxon>Rickettsiaceae</taxon>
        <taxon>Rickettsieae</taxon>
        <taxon>Rickettsia</taxon>
        <taxon>spotted fever group</taxon>
    </lineage>
</organism>
<dbReference type="InterPro" id="IPR011990">
    <property type="entry name" value="TPR-like_helical_dom_sf"/>
</dbReference>
<dbReference type="InterPro" id="IPR019734">
    <property type="entry name" value="TPR_rpt"/>
</dbReference>
<accession>A0A0H3AX43</accession>
<dbReference type="Proteomes" id="UP000006832">
    <property type="component" value="Chromosome"/>
</dbReference>
<dbReference type="AlphaFoldDB" id="A0A0H3AX43"/>